<comment type="caution">
    <text evidence="1">The sequence shown here is derived from an EMBL/GenBank/DDBJ whole genome shotgun (WGS) entry which is preliminary data.</text>
</comment>
<dbReference type="EMBL" id="JARKNE010000012">
    <property type="protein sequence ID" value="KAK5776954.1"/>
    <property type="molecule type" value="Genomic_DNA"/>
</dbReference>
<accession>A0ABR0MSJ6</accession>
<gene>
    <name evidence="1" type="ORF">PVK06_044919</name>
</gene>
<reference evidence="1 2" key="1">
    <citation type="submission" date="2023-03" db="EMBL/GenBank/DDBJ databases">
        <title>WGS of Gossypium arboreum.</title>
        <authorList>
            <person name="Yu D."/>
        </authorList>
    </citation>
    <scope>NUCLEOTIDE SEQUENCE [LARGE SCALE GENOMIC DNA]</scope>
    <source>
        <tissue evidence="1">Leaf</tissue>
    </source>
</reference>
<dbReference type="Proteomes" id="UP001358586">
    <property type="component" value="Chromosome 12"/>
</dbReference>
<protein>
    <submittedName>
        <fullName evidence="1">Uncharacterized protein</fullName>
    </submittedName>
</protein>
<evidence type="ECO:0000313" key="1">
    <source>
        <dbReference type="EMBL" id="KAK5776954.1"/>
    </source>
</evidence>
<keyword evidence="2" id="KW-1185">Reference proteome</keyword>
<organism evidence="1 2">
    <name type="scientific">Gossypium arboreum</name>
    <name type="common">Tree cotton</name>
    <name type="synonym">Gossypium nanking</name>
    <dbReference type="NCBI Taxonomy" id="29729"/>
    <lineage>
        <taxon>Eukaryota</taxon>
        <taxon>Viridiplantae</taxon>
        <taxon>Streptophyta</taxon>
        <taxon>Embryophyta</taxon>
        <taxon>Tracheophyta</taxon>
        <taxon>Spermatophyta</taxon>
        <taxon>Magnoliopsida</taxon>
        <taxon>eudicotyledons</taxon>
        <taxon>Gunneridae</taxon>
        <taxon>Pentapetalae</taxon>
        <taxon>rosids</taxon>
        <taxon>malvids</taxon>
        <taxon>Malvales</taxon>
        <taxon>Malvaceae</taxon>
        <taxon>Malvoideae</taxon>
        <taxon>Gossypium</taxon>
    </lineage>
</organism>
<evidence type="ECO:0000313" key="2">
    <source>
        <dbReference type="Proteomes" id="UP001358586"/>
    </source>
</evidence>
<proteinExistence type="predicted"/>
<sequence>MVMVMATDELVVLGFWYWDDRVMDDGDSSTREEYGLDLVKGRNRQKTVEDLFRGKRNLISKPNIENVKVMGVMSGTRQLRLELGQKKTRLLGSGWSGLFVLFVL</sequence>
<name>A0ABR0MSJ6_GOSAR</name>